<dbReference type="GO" id="GO:0019843">
    <property type="term" value="F:rRNA binding"/>
    <property type="evidence" value="ECO:0007669"/>
    <property type="project" value="UniProtKB-KW"/>
</dbReference>
<dbReference type="AlphaFoldDB" id="A0A673SN53"/>
<sequence>IMKETSSFGKRYNKTHTLCHCCGSRAYRFQKLTCGKCGFPAKQKRKHNWSAKEQHLNPREQLLQYPVHLKDFND</sequence>
<dbReference type="InterPro" id="IPR011331">
    <property type="entry name" value="Ribosomal_eL37/eL43"/>
</dbReference>
<keyword evidence="4" id="KW-0963">Cytoplasm</keyword>
<evidence type="ECO:0000313" key="17">
    <source>
        <dbReference type="Ensembl" id="ENSSSUP00005001942.1"/>
    </source>
</evidence>
<dbReference type="Pfam" id="PF01907">
    <property type="entry name" value="Ribosomal_L37e"/>
    <property type="match status" value="1"/>
</dbReference>
<dbReference type="GO" id="GO:0006412">
    <property type="term" value="P:translation"/>
    <property type="evidence" value="ECO:0007669"/>
    <property type="project" value="InterPro"/>
</dbReference>
<evidence type="ECO:0000256" key="9">
    <source>
        <dbReference type="ARBA" id="ARBA00022833"/>
    </source>
</evidence>
<evidence type="ECO:0000256" key="7">
    <source>
        <dbReference type="ARBA" id="ARBA00022730"/>
    </source>
</evidence>
<comment type="similarity">
    <text evidence="2">Belongs to the eukaryotic ribosomal protein eL37 family.</text>
</comment>
<evidence type="ECO:0000256" key="3">
    <source>
        <dbReference type="ARBA" id="ARBA00011133"/>
    </source>
</evidence>
<organism evidence="17 18">
    <name type="scientific">Suricata suricatta</name>
    <name type="common">Meerkat</name>
    <dbReference type="NCBI Taxonomy" id="37032"/>
    <lineage>
        <taxon>Eukaryota</taxon>
        <taxon>Metazoa</taxon>
        <taxon>Chordata</taxon>
        <taxon>Craniata</taxon>
        <taxon>Vertebrata</taxon>
        <taxon>Euteleostomi</taxon>
        <taxon>Mammalia</taxon>
        <taxon>Eutheria</taxon>
        <taxon>Laurasiatheria</taxon>
        <taxon>Carnivora</taxon>
        <taxon>Feliformia</taxon>
        <taxon>Herpestidae</taxon>
        <taxon>Suricata</taxon>
    </lineage>
</organism>
<dbReference type="Ensembl" id="ENSSSUT00005002255.1">
    <property type="protein sequence ID" value="ENSSSUP00005001942.1"/>
    <property type="gene ID" value="ENSSSUG00005001320.1"/>
</dbReference>
<proteinExistence type="inferred from homology"/>
<keyword evidence="10" id="KW-0694">RNA-binding</keyword>
<keyword evidence="18" id="KW-1185">Reference proteome</keyword>
<reference evidence="17" key="3">
    <citation type="submission" date="2025-09" db="UniProtKB">
        <authorList>
            <consortium name="Ensembl"/>
        </authorList>
    </citation>
    <scope>IDENTIFICATION</scope>
</reference>
<evidence type="ECO:0000256" key="10">
    <source>
        <dbReference type="ARBA" id="ARBA00022884"/>
    </source>
</evidence>
<dbReference type="InterPro" id="IPR001569">
    <property type="entry name" value="Ribosomal_eL37"/>
</dbReference>
<keyword evidence="13" id="KW-0687">Ribonucleoprotein</keyword>
<evidence type="ECO:0000256" key="11">
    <source>
        <dbReference type="ARBA" id="ARBA00022980"/>
    </source>
</evidence>
<dbReference type="SUPFAM" id="SSF57829">
    <property type="entry name" value="Zn-binding ribosomal proteins"/>
    <property type="match status" value="1"/>
</dbReference>
<dbReference type="InterPro" id="IPR011332">
    <property type="entry name" value="Ribosomal_zn-bd"/>
</dbReference>
<dbReference type="Proteomes" id="UP000472268">
    <property type="component" value="Chromosome 5"/>
</dbReference>
<keyword evidence="7" id="KW-0699">rRNA-binding</keyword>
<name>A0A673SN53_SURSU</name>
<keyword evidence="9" id="KW-0862">Zinc</keyword>
<evidence type="ECO:0000256" key="6">
    <source>
        <dbReference type="ARBA" id="ARBA00022723"/>
    </source>
</evidence>
<dbReference type="PANTHER" id="PTHR10768:SF22">
    <property type="entry name" value="LARGE RIBOSOMAL SUBUNIT PROTEIN EL37"/>
    <property type="match status" value="1"/>
</dbReference>
<keyword evidence="8" id="KW-0863">Zinc-finger</keyword>
<reference evidence="17 18" key="1">
    <citation type="submission" date="2019-05" db="EMBL/GenBank/DDBJ databases">
        <title>A Chromosome-scale Meerkat (S. suricatta) Genome Assembly.</title>
        <authorList>
            <person name="Dudchenko O."/>
            <person name="Lieberman Aiden E."/>
            <person name="Tung J."/>
            <person name="Barreiro L.B."/>
            <person name="Clutton-Brock T.H."/>
        </authorList>
    </citation>
    <scope>NUCLEOTIDE SEQUENCE [LARGE SCALE GENOMIC DNA]</scope>
</reference>
<dbReference type="Gene3D" id="2.20.25.30">
    <property type="match status" value="1"/>
</dbReference>
<keyword evidence="6" id="KW-0479">Metal-binding</keyword>
<evidence type="ECO:0000256" key="1">
    <source>
        <dbReference type="ARBA" id="ARBA00004496"/>
    </source>
</evidence>
<evidence type="ECO:0000256" key="16">
    <source>
        <dbReference type="ARBA" id="ARBA00035332"/>
    </source>
</evidence>
<comment type="subunit">
    <text evidence="3">Component of the large ribosomal subunit.</text>
</comment>
<evidence type="ECO:0000256" key="15">
    <source>
        <dbReference type="ARBA" id="ARBA00035225"/>
    </source>
</evidence>
<evidence type="ECO:0000256" key="13">
    <source>
        <dbReference type="ARBA" id="ARBA00023274"/>
    </source>
</evidence>
<evidence type="ECO:0000256" key="4">
    <source>
        <dbReference type="ARBA" id="ARBA00022490"/>
    </source>
</evidence>
<evidence type="ECO:0000256" key="2">
    <source>
        <dbReference type="ARBA" id="ARBA00009805"/>
    </source>
</evidence>
<comment type="function">
    <text evidence="14">Component of the large ribosomal subunit. The ribosome is a large ribonucleoprotein complex responsible for the synthesis of proteins in the cell.</text>
</comment>
<dbReference type="GO" id="GO:0008270">
    <property type="term" value="F:zinc ion binding"/>
    <property type="evidence" value="ECO:0007669"/>
    <property type="project" value="UniProtKB-KW"/>
</dbReference>
<dbReference type="PANTHER" id="PTHR10768">
    <property type="entry name" value="60S RIBOSOMAL PROTEIN L37"/>
    <property type="match status" value="1"/>
</dbReference>
<dbReference type="GO" id="GO:0022625">
    <property type="term" value="C:cytosolic large ribosomal subunit"/>
    <property type="evidence" value="ECO:0007669"/>
    <property type="project" value="UniProtKB-ARBA"/>
</dbReference>
<dbReference type="OMA" id="MSINECG"/>
<dbReference type="GO" id="GO:0003735">
    <property type="term" value="F:structural constituent of ribosome"/>
    <property type="evidence" value="ECO:0007669"/>
    <property type="project" value="InterPro"/>
</dbReference>
<protein>
    <recommendedName>
        <fullName evidence="15">Large ribosomal subunit protein eL37</fullName>
    </recommendedName>
    <alternativeName>
        <fullName evidence="16">60S ribosomal protein L37</fullName>
    </alternativeName>
</protein>
<evidence type="ECO:0000256" key="8">
    <source>
        <dbReference type="ARBA" id="ARBA00022771"/>
    </source>
</evidence>
<evidence type="ECO:0000256" key="5">
    <source>
        <dbReference type="ARBA" id="ARBA00022553"/>
    </source>
</evidence>
<reference evidence="17" key="2">
    <citation type="submission" date="2025-08" db="UniProtKB">
        <authorList>
            <consortium name="Ensembl"/>
        </authorList>
    </citation>
    <scope>IDENTIFICATION</scope>
</reference>
<comment type="subcellular location">
    <subcellularLocation>
        <location evidence="1">Cytoplasm</location>
    </subcellularLocation>
</comment>
<keyword evidence="5" id="KW-0597">Phosphoprotein</keyword>
<evidence type="ECO:0000313" key="18">
    <source>
        <dbReference type="Proteomes" id="UP000472268"/>
    </source>
</evidence>
<evidence type="ECO:0000256" key="12">
    <source>
        <dbReference type="ARBA" id="ARBA00022990"/>
    </source>
</evidence>
<keyword evidence="12" id="KW-0007">Acetylation</keyword>
<accession>A0A673SN53</accession>
<evidence type="ECO:0000256" key="14">
    <source>
        <dbReference type="ARBA" id="ARBA00034092"/>
    </source>
</evidence>
<keyword evidence="11" id="KW-0689">Ribosomal protein</keyword>